<dbReference type="PANTHER" id="PTHR36108">
    <property type="entry name" value="COLOSSIN-B-RELATED"/>
    <property type="match status" value="1"/>
</dbReference>
<dbReference type="AlphaFoldDB" id="R2R1H6"/>
<reference evidence="6 8" key="1">
    <citation type="submission" date="2013-02" db="EMBL/GenBank/DDBJ databases">
        <title>The Genome Sequence of Enterococcus malodoratus ATCC_43197.</title>
        <authorList>
            <consortium name="The Broad Institute Genome Sequencing Platform"/>
            <consortium name="The Broad Institute Genome Sequencing Center for Infectious Disease"/>
            <person name="Earl A.M."/>
            <person name="Gilmore M.S."/>
            <person name="Lebreton F."/>
            <person name="Walker B."/>
            <person name="Young S.K."/>
            <person name="Zeng Q."/>
            <person name="Gargeya S."/>
            <person name="Fitzgerald M."/>
            <person name="Haas B."/>
            <person name="Abouelleil A."/>
            <person name="Alvarado L."/>
            <person name="Arachchi H.M."/>
            <person name="Berlin A.M."/>
            <person name="Chapman S.B."/>
            <person name="Dewar J."/>
            <person name="Goldberg J."/>
            <person name="Griggs A."/>
            <person name="Gujja S."/>
            <person name="Hansen M."/>
            <person name="Howarth C."/>
            <person name="Imamovic A."/>
            <person name="Larimer J."/>
            <person name="McCowan C."/>
            <person name="Murphy C."/>
            <person name="Neiman D."/>
            <person name="Pearson M."/>
            <person name="Priest M."/>
            <person name="Roberts A."/>
            <person name="Saif S."/>
            <person name="Shea T."/>
            <person name="Sisk P."/>
            <person name="Sykes S."/>
            <person name="Wortman J."/>
            <person name="Nusbaum C."/>
            <person name="Birren B."/>
        </authorList>
    </citation>
    <scope>NUCLEOTIDE SEQUENCE [LARGE SCALE GENOMIC DNA]</scope>
    <source>
        <strain evidence="6 8">ATCC 43197</strain>
    </source>
</reference>
<dbReference type="Proteomes" id="UP000013783">
    <property type="component" value="Unassembled WGS sequence"/>
</dbReference>
<keyword evidence="2" id="KW-0964">Secreted</keyword>
<gene>
    <name evidence="7" type="ORF">I585_03258</name>
    <name evidence="6" type="ORF">UAI_02162</name>
</gene>
<feature type="domain" description="SpaA-like prealbumin fold" evidence="5">
    <location>
        <begin position="288"/>
        <end position="363"/>
    </location>
</feature>
<protein>
    <recommendedName>
        <fullName evidence="5">SpaA-like prealbumin fold domain-containing protein</fullName>
    </recommendedName>
</protein>
<evidence type="ECO:0000313" key="9">
    <source>
        <dbReference type="Proteomes" id="UP000014148"/>
    </source>
</evidence>
<name>R2R1H6_9ENTE</name>
<feature type="domain" description="SpaA-like prealbumin fold" evidence="5">
    <location>
        <begin position="88"/>
        <end position="157"/>
    </location>
</feature>
<comment type="similarity">
    <text evidence="1">Belongs to the serine-aspartate repeat-containing protein (SDr) family.</text>
</comment>
<dbReference type="Gene3D" id="2.60.40.10">
    <property type="entry name" value="Immunoglobulins"/>
    <property type="match status" value="3"/>
</dbReference>
<evidence type="ECO:0000313" key="6">
    <source>
        <dbReference type="EMBL" id="EOH77525.1"/>
    </source>
</evidence>
<evidence type="ECO:0000256" key="4">
    <source>
        <dbReference type="SAM" id="Phobius"/>
    </source>
</evidence>
<evidence type="ECO:0000313" key="7">
    <source>
        <dbReference type="EMBL" id="EOT64061.1"/>
    </source>
</evidence>
<proteinExistence type="inferred from homology"/>
<accession>R2R1H6</accession>
<keyword evidence="4" id="KW-0812">Transmembrane</keyword>
<keyword evidence="9" id="KW-1185">Reference proteome</keyword>
<feature type="transmembrane region" description="Helical" evidence="4">
    <location>
        <begin position="518"/>
        <end position="540"/>
    </location>
</feature>
<dbReference type="EMBL" id="AJAK01000015">
    <property type="protein sequence ID" value="EOH77525.1"/>
    <property type="molecule type" value="Genomic_DNA"/>
</dbReference>
<reference evidence="7 9" key="2">
    <citation type="submission" date="2013-03" db="EMBL/GenBank/DDBJ databases">
        <title>The Genome Sequence of Enterococcus malodoratus ATCC_43197 (PacBio/Illumina hybrid assembly).</title>
        <authorList>
            <consortium name="The Broad Institute Genomics Platform"/>
            <consortium name="The Broad Institute Genome Sequencing Center for Infectious Disease"/>
            <person name="Earl A."/>
            <person name="Russ C."/>
            <person name="Gilmore M."/>
            <person name="Surin D."/>
            <person name="Walker B."/>
            <person name="Young S."/>
            <person name="Zeng Q."/>
            <person name="Gargeya S."/>
            <person name="Fitzgerald M."/>
            <person name="Haas B."/>
            <person name="Abouelleil A."/>
            <person name="Allen A.W."/>
            <person name="Alvarado L."/>
            <person name="Arachchi H.M."/>
            <person name="Berlin A.M."/>
            <person name="Chapman S.B."/>
            <person name="Gainer-Dewar J."/>
            <person name="Goldberg J."/>
            <person name="Griggs A."/>
            <person name="Gujja S."/>
            <person name="Hansen M."/>
            <person name="Howarth C."/>
            <person name="Imamovic A."/>
            <person name="Ireland A."/>
            <person name="Larimer J."/>
            <person name="McCowan C."/>
            <person name="Murphy C."/>
            <person name="Pearson M."/>
            <person name="Poon T.W."/>
            <person name="Priest M."/>
            <person name="Roberts A."/>
            <person name="Saif S."/>
            <person name="Shea T."/>
            <person name="Sisk P."/>
            <person name="Sykes S."/>
            <person name="Wortman J."/>
            <person name="Nusbaum C."/>
            <person name="Birren B."/>
        </authorList>
    </citation>
    <scope>NUCLEOTIDE SEQUENCE [LARGE SCALE GENOMIC DNA]</scope>
    <source>
        <strain evidence="7 9">ATCC 43197</strain>
    </source>
</reference>
<keyword evidence="3" id="KW-0732">Signal</keyword>
<keyword evidence="4" id="KW-0472">Membrane</keyword>
<organism evidence="6 8">
    <name type="scientific">Enterococcus malodoratus ATCC 43197</name>
    <dbReference type="NCBI Taxonomy" id="1158601"/>
    <lineage>
        <taxon>Bacteria</taxon>
        <taxon>Bacillati</taxon>
        <taxon>Bacillota</taxon>
        <taxon>Bacilli</taxon>
        <taxon>Lactobacillales</taxon>
        <taxon>Enterococcaceae</taxon>
        <taxon>Enterococcus</taxon>
    </lineage>
</organism>
<dbReference type="Gene3D" id="2.60.40.1140">
    <property type="entry name" value="Collagen-binding surface protein Cna, B-type domain"/>
    <property type="match status" value="1"/>
</dbReference>
<dbReference type="InterPro" id="IPR041033">
    <property type="entry name" value="SpaA_PFL_dom_1"/>
</dbReference>
<evidence type="ECO:0000256" key="2">
    <source>
        <dbReference type="ARBA" id="ARBA00022525"/>
    </source>
</evidence>
<dbReference type="eggNOG" id="COG4932">
    <property type="taxonomic scope" value="Bacteria"/>
</dbReference>
<sequence length="545" mass="60775">METVELNAGNQWNRTFSAVAGRSNTFRIKEVARTQGYAPVTMNYKTLTQAELGNNKVQLTNKLLTGSTHFYKYKEDGKTPFATSDLPKFSVTHENGKLLADNLKPDSSGKVTIENIPIGNYILKEDYAPAGYSKMADVPIKVVENDEGNKVIITFADNKGAGYVIKNDLKKDITIPIEKVWEDKHQGTDNYWGKRSNSVDFKIQEKSNNQWKDVETVTLSEKNGNWKGSFKTDKEDTVHRIVELGKTSGYAAPEDIQGEFSYNSLRIKGDGTAKIVNRLLKGEAIFNKFLEDGKTPFTGSDLPKFTVKRKDDGKELVKDLTPDKDGKVTIRDIPVGEFIIEETYVPKGFKKMENISLKAVEKKVTQGSNTKYIVETTMNNSSTPVNKINELKDYNLYITKIGHDGIPVGGAEFEVTGPNNYKKKIKEDIPFFTFAGLKHGTYQVKETKAPEGHRLMEPAFQFTINLDGTVTFDEHPDVVSAKCVLSDGDAVNSISLRIKNKKALPGVLPRTGGTSTKLFFKIAFGLAIGAGLLSGFYWLYYRKKS</sequence>
<dbReference type="STRING" id="71451.RV07_GL002080"/>
<dbReference type="EMBL" id="ASWA01000004">
    <property type="protein sequence ID" value="EOT64061.1"/>
    <property type="molecule type" value="Genomic_DNA"/>
</dbReference>
<dbReference type="PANTHER" id="PTHR36108:SF13">
    <property type="entry name" value="COLOSSIN-B-RELATED"/>
    <property type="match status" value="1"/>
</dbReference>
<evidence type="ECO:0000259" key="5">
    <source>
        <dbReference type="Pfam" id="PF17802"/>
    </source>
</evidence>
<keyword evidence="4" id="KW-1133">Transmembrane helix</keyword>
<dbReference type="Proteomes" id="UP000014148">
    <property type="component" value="Unassembled WGS sequence"/>
</dbReference>
<evidence type="ECO:0000256" key="3">
    <source>
        <dbReference type="ARBA" id="ARBA00022729"/>
    </source>
</evidence>
<dbReference type="PATRIC" id="fig|1158601.3.peg.2133"/>
<dbReference type="Pfam" id="PF17802">
    <property type="entry name" value="SpaA"/>
    <property type="match status" value="3"/>
</dbReference>
<evidence type="ECO:0000256" key="1">
    <source>
        <dbReference type="ARBA" id="ARBA00007257"/>
    </source>
</evidence>
<dbReference type="InterPro" id="IPR013783">
    <property type="entry name" value="Ig-like_fold"/>
</dbReference>
<evidence type="ECO:0000313" key="8">
    <source>
        <dbReference type="Proteomes" id="UP000013783"/>
    </source>
</evidence>
<comment type="caution">
    <text evidence="6">The sequence shown here is derived from an EMBL/GenBank/DDBJ whole genome shotgun (WGS) entry which is preliminary data.</text>
</comment>
<feature type="domain" description="SpaA-like prealbumin fold" evidence="5">
    <location>
        <begin position="396"/>
        <end position="472"/>
    </location>
</feature>